<dbReference type="AlphaFoldDB" id="B0W8W1"/>
<accession>B0W8W1</accession>
<dbReference type="Pfam" id="PF15886">
    <property type="entry name" value="CBM39"/>
    <property type="match status" value="1"/>
</dbReference>
<evidence type="ECO:0000313" key="6">
    <source>
        <dbReference type="Proteomes" id="UP000002320"/>
    </source>
</evidence>
<dbReference type="eggNOG" id="ENOG502T8HC">
    <property type="taxonomic scope" value="Eukaryota"/>
</dbReference>
<feature type="chain" id="PRO_5014566558" description="CBM39 domain-containing protein" evidence="2">
    <location>
        <begin position="21"/>
        <end position="355"/>
    </location>
</feature>
<dbReference type="EMBL" id="DS231860">
    <property type="protein sequence ID" value="EDS39340.1"/>
    <property type="molecule type" value="Genomic_DNA"/>
</dbReference>
<feature type="compositionally biased region" description="Basic residues" evidence="1">
    <location>
        <begin position="39"/>
        <end position="54"/>
    </location>
</feature>
<dbReference type="OMA" id="CENDTRS"/>
<evidence type="ECO:0000256" key="2">
    <source>
        <dbReference type="SAM" id="SignalP"/>
    </source>
</evidence>
<reference evidence="5" key="2">
    <citation type="submission" date="2021-02" db="UniProtKB">
        <authorList>
            <consortium name="EnsemblMetazoa"/>
        </authorList>
    </citation>
    <scope>IDENTIFICATION</scope>
    <source>
        <strain evidence="5">JHB</strain>
    </source>
</reference>
<evidence type="ECO:0000313" key="5">
    <source>
        <dbReference type="EnsemblMetazoa" id="CPIJ003536-PA"/>
    </source>
</evidence>
<keyword evidence="6" id="KW-1185">Reference proteome</keyword>
<reference evidence="4" key="1">
    <citation type="submission" date="2007-03" db="EMBL/GenBank/DDBJ databases">
        <title>Annotation of Culex pipiens quinquefasciatus.</title>
        <authorList>
            <consortium name="The Broad Institute Genome Sequencing Platform"/>
            <person name="Atkinson P.W."/>
            <person name="Hemingway J."/>
            <person name="Christensen B.M."/>
            <person name="Higgs S."/>
            <person name="Kodira C."/>
            <person name="Hannick L."/>
            <person name="Megy K."/>
            <person name="O'Leary S."/>
            <person name="Pearson M."/>
            <person name="Haas B.J."/>
            <person name="Mauceli E."/>
            <person name="Wortman J.R."/>
            <person name="Lee N.H."/>
            <person name="Guigo R."/>
            <person name="Stanke M."/>
            <person name="Alvarado L."/>
            <person name="Amedeo P."/>
            <person name="Antoine C.H."/>
            <person name="Arensburger P."/>
            <person name="Bidwell S.L."/>
            <person name="Crawford M."/>
            <person name="Camaro F."/>
            <person name="Devon K."/>
            <person name="Engels R."/>
            <person name="Hammond M."/>
            <person name="Howarth C."/>
            <person name="Koehrsen M."/>
            <person name="Lawson D."/>
            <person name="Montgomery P."/>
            <person name="Nene V."/>
            <person name="Nusbaum C."/>
            <person name="Puiu D."/>
            <person name="Romero-Severson J."/>
            <person name="Severson D.W."/>
            <person name="Shumway M."/>
            <person name="Sisk P."/>
            <person name="Stolte C."/>
            <person name="Zeng Q."/>
            <person name="Eisenstadt E."/>
            <person name="Fraser-Liggett C."/>
            <person name="Strausberg R."/>
            <person name="Galagan J."/>
            <person name="Birren B."/>
            <person name="Collins F.H."/>
        </authorList>
    </citation>
    <scope>NUCLEOTIDE SEQUENCE [LARGE SCALE GENOMIC DNA]</scope>
    <source>
        <strain evidence="4">JHB</strain>
    </source>
</reference>
<name>B0W8W1_CULQU</name>
<feature type="domain" description="CBM39" evidence="3">
    <location>
        <begin position="54"/>
        <end position="156"/>
    </location>
</feature>
<feature type="signal peptide" evidence="2">
    <location>
        <begin position="1"/>
        <end position="20"/>
    </location>
</feature>
<organism>
    <name type="scientific">Culex quinquefasciatus</name>
    <name type="common">Southern house mosquito</name>
    <name type="synonym">Culex pungens</name>
    <dbReference type="NCBI Taxonomy" id="7176"/>
    <lineage>
        <taxon>Eukaryota</taxon>
        <taxon>Metazoa</taxon>
        <taxon>Ecdysozoa</taxon>
        <taxon>Arthropoda</taxon>
        <taxon>Hexapoda</taxon>
        <taxon>Insecta</taxon>
        <taxon>Pterygota</taxon>
        <taxon>Neoptera</taxon>
        <taxon>Endopterygota</taxon>
        <taxon>Diptera</taxon>
        <taxon>Nematocera</taxon>
        <taxon>Culicoidea</taxon>
        <taxon>Culicidae</taxon>
        <taxon>Culicinae</taxon>
        <taxon>Culicini</taxon>
        <taxon>Culex</taxon>
        <taxon>Culex</taxon>
    </lineage>
</organism>
<protein>
    <recommendedName>
        <fullName evidence="3">CBM39 domain-containing protein</fullName>
    </recommendedName>
</protein>
<dbReference type="GO" id="GO:0030246">
    <property type="term" value="F:carbohydrate binding"/>
    <property type="evidence" value="ECO:0007669"/>
    <property type="project" value="InterPro"/>
</dbReference>
<dbReference type="VEuPathDB" id="VectorBase:CPIJ003536"/>
<dbReference type="OrthoDB" id="7762740at2759"/>
<evidence type="ECO:0000313" key="4">
    <source>
        <dbReference type="EMBL" id="EDS39340.1"/>
    </source>
</evidence>
<gene>
    <name evidence="5" type="primary">6034909</name>
    <name evidence="4" type="ORF">CpipJ_CPIJ003536</name>
</gene>
<dbReference type="KEGG" id="cqu:CpipJ_CPIJ003536"/>
<keyword evidence="2" id="KW-0732">Signal</keyword>
<evidence type="ECO:0000259" key="3">
    <source>
        <dbReference type="PROSITE" id="PS51969"/>
    </source>
</evidence>
<dbReference type="Proteomes" id="UP000002320">
    <property type="component" value="Unassembled WGS sequence"/>
</dbReference>
<dbReference type="InterPro" id="IPR031756">
    <property type="entry name" value="BGBP_N"/>
</dbReference>
<dbReference type="Gene3D" id="2.60.40.2140">
    <property type="entry name" value="Beta-1,3-glucan-recognition protein, N-terminal domain"/>
    <property type="match status" value="1"/>
</dbReference>
<dbReference type="EnsemblMetazoa" id="CPIJ003536-RA">
    <property type="protein sequence ID" value="CPIJ003536-PA"/>
    <property type="gene ID" value="CPIJ003536"/>
</dbReference>
<dbReference type="InterPro" id="IPR043030">
    <property type="entry name" value="BGBP_N_sf"/>
</dbReference>
<dbReference type="InParanoid" id="B0W8W1"/>
<evidence type="ECO:0000256" key="1">
    <source>
        <dbReference type="SAM" id="MobiDB-lite"/>
    </source>
</evidence>
<feature type="region of interest" description="Disordered" evidence="1">
    <location>
        <begin position="30"/>
        <end position="54"/>
    </location>
</feature>
<dbReference type="VEuPathDB" id="VectorBase:CQUJHB010004"/>
<sequence>MEVKLIILLGCLLSVGVVFGHRNHGSHGSYGGWNQHGGGGHHGHHGHHRHHRGHGCPHVNFEVKVPEGLEVSAIQKNPNVTMFGIELYVNREPAEGSQCDVCQNTTTVTYGKFIIEDTQVVIKNGDVLSYIVLTGEGSNVTRHRMKKMWVTDSIINKCNCEGSSNNPDIDLRFSGRSTPVPSSPVTEDSTDPGFGFEEIAKAHKNELFSHEDTPFECDLDPVTNLCRPGSRVERLSEPSMNWQREAQILAAIIDQMKVGCGSSSSRTNQLLLKQAPFKTSSAADLKNFVQSSLAVSEELQELTNGIRRVSPGKGRRGESTVAFEMSSYVDKQKVLYHARLNNMAQVVDYDLPCRH</sequence>
<dbReference type="HOGENOM" id="CLU_726071_0_0_1"/>
<dbReference type="STRING" id="7176.B0W8W1"/>
<dbReference type="PROSITE" id="PS51969">
    <property type="entry name" value="CBM39"/>
    <property type="match status" value="1"/>
</dbReference>
<proteinExistence type="predicted"/>